<feature type="binding site" evidence="5">
    <location>
        <position position="28"/>
    </location>
    <ligand>
        <name>Mn(2+)</name>
        <dbReference type="ChEBI" id="CHEBI:29035"/>
    </ligand>
</feature>
<dbReference type="InterPro" id="IPR001189">
    <property type="entry name" value="Mn/Fe_SOD"/>
</dbReference>
<protein>
    <recommendedName>
        <fullName evidence="2 6">Superoxide dismutase</fullName>
        <ecNumber evidence="2 6">1.15.1.1</ecNumber>
    </recommendedName>
</protein>
<proteinExistence type="inferred from homology"/>
<evidence type="ECO:0000256" key="6">
    <source>
        <dbReference type="RuleBase" id="RU000414"/>
    </source>
</evidence>
<comment type="catalytic activity">
    <reaction evidence="6">
        <text>2 superoxide + 2 H(+) = H2O2 + O2</text>
        <dbReference type="Rhea" id="RHEA:20696"/>
        <dbReference type="ChEBI" id="CHEBI:15378"/>
        <dbReference type="ChEBI" id="CHEBI:15379"/>
        <dbReference type="ChEBI" id="CHEBI:16240"/>
        <dbReference type="ChEBI" id="CHEBI:18421"/>
        <dbReference type="EC" id="1.15.1.1"/>
    </reaction>
</comment>
<feature type="domain" description="Manganese/iron superoxide dismutase N-terminal" evidence="7">
    <location>
        <begin position="6"/>
        <end position="74"/>
    </location>
</feature>
<organism evidence="9 10">
    <name type="scientific">Candidatus Shapirobacteria bacterium GW2011_GWE1_38_10</name>
    <dbReference type="NCBI Taxonomy" id="1618488"/>
    <lineage>
        <taxon>Bacteria</taxon>
        <taxon>Candidatus Shapironibacteriota</taxon>
    </lineage>
</organism>
<dbReference type="EMBL" id="LBTX01000010">
    <property type="protein sequence ID" value="KKQ49869.1"/>
    <property type="molecule type" value="Genomic_DNA"/>
</dbReference>
<accession>A0A0G0KL06</accession>
<evidence type="ECO:0000256" key="3">
    <source>
        <dbReference type="ARBA" id="ARBA00022723"/>
    </source>
</evidence>
<dbReference type="SUPFAM" id="SSF54719">
    <property type="entry name" value="Fe,Mn superoxide dismutase (SOD), C-terminal domain"/>
    <property type="match status" value="1"/>
</dbReference>
<feature type="domain" description="Manganese/iron superoxide dismutase C-terminal" evidence="8">
    <location>
        <begin position="83"/>
        <end position="184"/>
    </location>
</feature>
<comment type="caution">
    <text evidence="9">The sequence shown here is derived from an EMBL/GenBank/DDBJ whole genome shotgun (WGS) entry which is preliminary data.</text>
</comment>
<reference evidence="9 10" key="1">
    <citation type="journal article" date="2015" name="Nature">
        <title>rRNA introns, odd ribosomes, and small enigmatic genomes across a large radiation of phyla.</title>
        <authorList>
            <person name="Brown C.T."/>
            <person name="Hug L.A."/>
            <person name="Thomas B.C."/>
            <person name="Sharon I."/>
            <person name="Castelle C.J."/>
            <person name="Singh A."/>
            <person name="Wilkins M.J."/>
            <person name="Williams K.H."/>
            <person name="Banfield J.F."/>
        </authorList>
    </citation>
    <scope>NUCLEOTIDE SEQUENCE [LARGE SCALE GENOMIC DNA]</scope>
</reference>
<dbReference type="InterPro" id="IPR019831">
    <property type="entry name" value="Mn/Fe_SOD_N"/>
</dbReference>
<dbReference type="Pfam" id="PF02777">
    <property type="entry name" value="Sod_Fe_C"/>
    <property type="match status" value="1"/>
</dbReference>
<sequence length="185" mass="21463">MKALNIVPLSYSLEALEPVISRKIMELHHDKHYVAYVNGANAALEKPEKNREVMRDFSFNYNGAKIHEIFFANMREVRENNLPSGKILEAINLNFGSFENFQKEFSLAATSVEGSGWAVLWKDTENNLTVGQLEKHNLLGLNGMTPILVLDVWEHAYYLDYLNNRAEYVKQWWQVVNWDDVEQRS</sequence>
<evidence type="ECO:0000259" key="8">
    <source>
        <dbReference type="Pfam" id="PF02777"/>
    </source>
</evidence>
<dbReference type="Gene3D" id="1.10.287.990">
    <property type="entry name" value="Fe,Mn superoxide dismutase (SOD) domain"/>
    <property type="match status" value="1"/>
</dbReference>
<dbReference type="EC" id="1.15.1.1" evidence="2 6"/>
<dbReference type="Proteomes" id="UP000034231">
    <property type="component" value="Unassembled WGS sequence"/>
</dbReference>
<dbReference type="PIRSF" id="PIRSF000349">
    <property type="entry name" value="SODismutase"/>
    <property type="match status" value="1"/>
</dbReference>
<name>A0A0G0KL06_9BACT</name>
<keyword evidence="3 5" id="KW-0479">Metal-binding</keyword>
<dbReference type="Pfam" id="PF00081">
    <property type="entry name" value="Sod_Fe_N"/>
    <property type="match status" value="1"/>
</dbReference>
<comment type="function">
    <text evidence="6">Destroys radicals which are normally produced within the cells and which are toxic to biological systems.</text>
</comment>
<evidence type="ECO:0000313" key="9">
    <source>
        <dbReference type="EMBL" id="KKQ49869.1"/>
    </source>
</evidence>
<dbReference type="InterPro" id="IPR019832">
    <property type="entry name" value="Mn/Fe_SOD_C"/>
</dbReference>
<dbReference type="PROSITE" id="PS00088">
    <property type="entry name" value="SOD_MN"/>
    <property type="match status" value="1"/>
</dbReference>
<keyword evidence="4 6" id="KW-0560">Oxidoreductase</keyword>
<dbReference type="InterPro" id="IPR050265">
    <property type="entry name" value="Fe/Mn_Superoxide_Dismutase"/>
</dbReference>
<evidence type="ECO:0000256" key="4">
    <source>
        <dbReference type="ARBA" id="ARBA00023002"/>
    </source>
</evidence>
<comment type="similarity">
    <text evidence="1 6">Belongs to the iron/manganese superoxide dismutase family.</text>
</comment>
<dbReference type="FunFam" id="3.55.40.20:FF:000004">
    <property type="entry name" value="Superoxide dismutase [Fe]"/>
    <property type="match status" value="1"/>
</dbReference>
<evidence type="ECO:0000256" key="2">
    <source>
        <dbReference type="ARBA" id="ARBA00012682"/>
    </source>
</evidence>
<dbReference type="Gene3D" id="3.55.40.20">
    <property type="entry name" value="Iron/manganese superoxide dismutase, C-terminal domain"/>
    <property type="match status" value="1"/>
</dbReference>
<dbReference type="InterPro" id="IPR036314">
    <property type="entry name" value="SOD_C_sf"/>
</dbReference>
<feature type="binding site" evidence="5">
    <location>
        <position position="67"/>
    </location>
    <ligand>
        <name>Mn(2+)</name>
        <dbReference type="ChEBI" id="CHEBI:29035"/>
    </ligand>
</feature>
<evidence type="ECO:0000256" key="1">
    <source>
        <dbReference type="ARBA" id="ARBA00008714"/>
    </source>
</evidence>
<dbReference type="AlphaFoldDB" id="A0A0G0KL06"/>
<dbReference type="SUPFAM" id="SSF46609">
    <property type="entry name" value="Fe,Mn superoxide dismutase (SOD), N-terminal domain"/>
    <property type="match status" value="1"/>
</dbReference>
<feature type="binding site" evidence="5">
    <location>
        <position position="151"/>
    </location>
    <ligand>
        <name>Mn(2+)</name>
        <dbReference type="ChEBI" id="CHEBI:29035"/>
    </ligand>
</feature>
<dbReference type="GO" id="GO:0046872">
    <property type="term" value="F:metal ion binding"/>
    <property type="evidence" value="ECO:0007669"/>
    <property type="project" value="UniProtKB-KW"/>
</dbReference>
<feature type="binding site" evidence="5">
    <location>
        <position position="155"/>
    </location>
    <ligand>
        <name>Mn(2+)</name>
        <dbReference type="ChEBI" id="CHEBI:29035"/>
    </ligand>
</feature>
<dbReference type="PANTHER" id="PTHR11404">
    <property type="entry name" value="SUPEROXIDE DISMUTASE 2"/>
    <property type="match status" value="1"/>
</dbReference>
<dbReference type="PRINTS" id="PR01703">
    <property type="entry name" value="MNSODISMTASE"/>
</dbReference>
<dbReference type="InterPro" id="IPR019833">
    <property type="entry name" value="Mn/Fe_SOD_BS"/>
</dbReference>
<gene>
    <name evidence="9" type="ORF">US68_C0010G0002</name>
</gene>
<evidence type="ECO:0000259" key="7">
    <source>
        <dbReference type="Pfam" id="PF00081"/>
    </source>
</evidence>
<dbReference type="GO" id="GO:0004784">
    <property type="term" value="F:superoxide dismutase activity"/>
    <property type="evidence" value="ECO:0007669"/>
    <property type="project" value="UniProtKB-EC"/>
</dbReference>
<evidence type="ECO:0000256" key="5">
    <source>
        <dbReference type="PIRSR" id="PIRSR000349-1"/>
    </source>
</evidence>
<dbReference type="PANTHER" id="PTHR11404:SF6">
    <property type="entry name" value="SUPEROXIDE DISMUTASE [MN], MITOCHONDRIAL"/>
    <property type="match status" value="1"/>
</dbReference>
<dbReference type="InterPro" id="IPR036324">
    <property type="entry name" value="Mn/Fe_SOD_N_sf"/>
</dbReference>
<evidence type="ECO:0000313" key="10">
    <source>
        <dbReference type="Proteomes" id="UP000034231"/>
    </source>
</evidence>